<keyword evidence="3" id="KW-1185">Reference proteome</keyword>
<dbReference type="OrthoDB" id="1645547at2"/>
<gene>
    <name evidence="2" type="ORF">DWZ83_06750</name>
    <name evidence="1" type="ORF">KHZ85_09220</name>
</gene>
<sequence length="243" mass="28257">MDSYYDEILKKIKDLMDEGKYAEANKLLEEELAMPYIPFNVEEELIQCYNECRSELRAHTQKAYSEDDIEAMLAGELDEQFLAIEQLKKSNIRNYVDVIQNFLSQKNVHTLVRSLLIEAMMDQNITDEFTCEINGLEVCFSPCAIDSVMESEGVNKAVMYLRKWFENDNPTFAMMCVESLIKEAYLRLPFTIEEDEGEALAAAIVHYVFVAHEEYEAWQSFCKEKNLAQYNGYELLLNTYDSL</sequence>
<proteinExistence type="predicted"/>
<evidence type="ECO:0000313" key="1">
    <source>
        <dbReference type="EMBL" id="MBS4884926.1"/>
    </source>
</evidence>
<dbReference type="Proteomes" id="UP000284868">
    <property type="component" value="Unassembled WGS sequence"/>
</dbReference>
<dbReference type="EMBL" id="JAGZMZ010000029">
    <property type="protein sequence ID" value="MBS4884926.1"/>
    <property type="molecule type" value="Genomic_DNA"/>
</dbReference>
<protein>
    <submittedName>
        <fullName evidence="2">DUF3196 domain-containing protein</fullName>
    </submittedName>
    <submittedName>
        <fullName evidence="1">DUF3196 family protein</fullName>
    </submittedName>
</protein>
<dbReference type="RefSeq" id="WP_118365656.1">
    <property type="nucleotide sequence ID" value="NZ_CAJKGD010000013.1"/>
</dbReference>
<dbReference type="SUPFAM" id="SSF116965">
    <property type="entry name" value="Hypothetical protein MPN330"/>
    <property type="match status" value="1"/>
</dbReference>
<reference evidence="1" key="2">
    <citation type="submission" date="2021-02" db="EMBL/GenBank/DDBJ databases">
        <title>Infant gut strain persistence is associated with maternal origin, phylogeny, and functional potential including surface adhesion and iron acquisition.</title>
        <authorList>
            <person name="Lou Y.C."/>
        </authorList>
    </citation>
    <scope>NUCLEOTIDE SEQUENCE</scope>
    <source>
        <strain evidence="1">L3_108_103G1_dasL3_108_103G1_concoct_2</strain>
    </source>
</reference>
<accession>A0A415PAY0</accession>
<dbReference type="Pfam" id="PF11428">
    <property type="entry name" value="DUF3196"/>
    <property type="match status" value="1"/>
</dbReference>
<evidence type="ECO:0000313" key="3">
    <source>
        <dbReference type="Proteomes" id="UP000284868"/>
    </source>
</evidence>
<evidence type="ECO:0000313" key="2">
    <source>
        <dbReference type="EMBL" id="RHM09891.1"/>
    </source>
</evidence>
<dbReference type="EMBL" id="QRPK01000032">
    <property type="protein sequence ID" value="RHM09891.1"/>
    <property type="molecule type" value="Genomic_DNA"/>
</dbReference>
<reference evidence="2 3" key="1">
    <citation type="submission" date="2018-08" db="EMBL/GenBank/DDBJ databases">
        <title>A genome reference for cultivated species of the human gut microbiota.</title>
        <authorList>
            <person name="Zou Y."/>
            <person name="Xue W."/>
            <person name="Luo G."/>
        </authorList>
    </citation>
    <scope>NUCLEOTIDE SEQUENCE [LARGE SCALE GENOMIC DNA]</scope>
    <source>
        <strain evidence="2 3">AF35-6BH</strain>
    </source>
</reference>
<dbReference type="InterPro" id="IPR024503">
    <property type="entry name" value="DUF3196"/>
</dbReference>
<dbReference type="Proteomes" id="UP000753219">
    <property type="component" value="Unassembled WGS sequence"/>
</dbReference>
<name>A0A415PAY0_9FIRM</name>
<dbReference type="AlphaFoldDB" id="A0A415PAY0"/>
<organism evidence="2 3">
    <name type="scientific">Amedibacillus dolichus</name>
    <dbReference type="NCBI Taxonomy" id="31971"/>
    <lineage>
        <taxon>Bacteria</taxon>
        <taxon>Bacillati</taxon>
        <taxon>Bacillota</taxon>
        <taxon>Erysipelotrichia</taxon>
        <taxon>Erysipelotrichales</taxon>
        <taxon>Erysipelotrichaceae</taxon>
        <taxon>Amedibacillus</taxon>
    </lineage>
</organism>
<comment type="caution">
    <text evidence="2">The sequence shown here is derived from an EMBL/GenBank/DDBJ whole genome shotgun (WGS) entry which is preliminary data.</text>
</comment>